<keyword evidence="19" id="KW-1185">Reference proteome</keyword>
<dbReference type="FunFam" id="3.30.200.20:FF:000705">
    <property type="entry name" value="Non-specific serine/threonine protein kinase"/>
    <property type="match status" value="1"/>
</dbReference>
<evidence type="ECO:0000256" key="14">
    <source>
        <dbReference type="PROSITE-ProRule" id="PRU10141"/>
    </source>
</evidence>
<feature type="binding site" evidence="14">
    <location>
        <position position="915"/>
    </location>
    <ligand>
        <name>ATP</name>
        <dbReference type="ChEBI" id="CHEBI:30616"/>
    </ligand>
</feature>
<feature type="region of interest" description="Disordered" evidence="15">
    <location>
        <begin position="749"/>
        <end position="865"/>
    </location>
</feature>
<name>A0AAF0F0V7_9BASI</name>
<evidence type="ECO:0000256" key="9">
    <source>
        <dbReference type="ARBA" id="ARBA00022777"/>
    </source>
</evidence>
<evidence type="ECO:0000256" key="8">
    <source>
        <dbReference type="ARBA" id="ARBA00022741"/>
    </source>
</evidence>
<keyword evidence="10 14" id="KW-0067">ATP-binding</keyword>
<keyword evidence="4" id="KW-0963">Cytoplasm</keyword>
<evidence type="ECO:0000256" key="5">
    <source>
        <dbReference type="ARBA" id="ARBA00022527"/>
    </source>
</evidence>
<dbReference type="SMART" id="SM00220">
    <property type="entry name" value="S_TKc"/>
    <property type="match status" value="1"/>
</dbReference>
<dbReference type="GO" id="GO:0005524">
    <property type="term" value="F:ATP binding"/>
    <property type="evidence" value="ECO:0007669"/>
    <property type="project" value="UniProtKB-UniRule"/>
</dbReference>
<dbReference type="CDD" id="cd06614">
    <property type="entry name" value="STKc_PAK"/>
    <property type="match status" value="1"/>
</dbReference>
<comment type="catalytic activity">
    <reaction evidence="12">
        <text>L-threonyl-[protein] + ATP = O-phospho-L-threonyl-[protein] + ADP + H(+)</text>
        <dbReference type="Rhea" id="RHEA:46608"/>
        <dbReference type="Rhea" id="RHEA-COMP:11060"/>
        <dbReference type="Rhea" id="RHEA-COMP:11605"/>
        <dbReference type="ChEBI" id="CHEBI:15378"/>
        <dbReference type="ChEBI" id="CHEBI:30013"/>
        <dbReference type="ChEBI" id="CHEBI:30616"/>
        <dbReference type="ChEBI" id="CHEBI:61977"/>
        <dbReference type="ChEBI" id="CHEBI:456216"/>
        <dbReference type="EC" id="2.7.11.1"/>
    </reaction>
</comment>
<dbReference type="CDD" id="cd01093">
    <property type="entry name" value="CRIB_PAK_like"/>
    <property type="match status" value="1"/>
</dbReference>
<dbReference type="InterPro" id="IPR007268">
    <property type="entry name" value="Rad9/Ddc1"/>
</dbReference>
<dbReference type="PROSITE" id="PS50108">
    <property type="entry name" value="CRIB"/>
    <property type="match status" value="1"/>
</dbReference>
<dbReference type="SMART" id="SM00285">
    <property type="entry name" value="PBD"/>
    <property type="match status" value="1"/>
</dbReference>
<dbReference type="InterPro" id="IPR011009">
    <property type="entry name" value="Kinase-like_dom_sf"/>
</dbReference>
<dbReference type="GO" id="GO:0000077">
    <property type="term" value="P:DNA damage checkpoint signaling"/>
    <property type="evidence" value="ECO:0007669"/>
    <property type="project" value="InterPro"/>
</dbReference>
<comment type="catalytic activity">
    <reaction evidence="13">
        <text>L-seryl-[protein] + ATP = O-phospho-L-seryl-[protein] + ADP + H(+)</text>
        <dbReference type="Rhea" id="RHEA:17989"/>
        <dbReference type="Rhea" id="RHEA-COMP:9863"/>
        <dbReference type="Rhea" id="RHEA-COMP:11604"/>
        <dbReference type="ChEBI" id="CHEBI:15378"/>
        <dbReference type="ChEBI" id="CHEBI:29999"/>
        <dbReference type="ChEBI" id="CHEBI:30616"/>
        <dbReference type="ChEBI" id="CHEBI:83421"/>
        <dbReference type="ChEBI" id="CHEBI:456216"/>
        <dbReference type="EC" id="2.7.11.1"/>
    </reaction>
</comment>
<evidence type="ECO:0000256" key="15">
    <source>
        <dbReference type="SAM" id="MobiDB-lite"/>
    </source>
</evidence>
<evidence type="ECO:0000256" key="4">
    <source>
        <dbReference type="ARBA" id="ARBA00022490"/>
    </source>
</evidence>
<dbReference type="PROSITE" id="PS00107">
    <property type="entry name" value="PROTEIN_KINASE_ATP"/>
    <property type="match status" value="1"/>
</dbReference>
<dbReference type="Pfam" id="PF00069">
    <property type="entry name" value="Pkinase"/>
    <property type="match status" value="1"/>
</dbReference>
<dbReference type="SUPFAM" id="SSF47912">
    <property type="entry name" value="Wiscott-Aldrich syndrome protein, WASP, C-terminal domain"/>
    <property type="match status" value="1"/>
</dbReference>
<dbReference type="PROSITE" id="PS50011">
    <property type="entry name" value="PROTEIN_KINASE_DOM"/>
    <property type="match status" value="1"/>
</dbReference>
<evidence type="ECO:0000256" key="2">
    <source>
        <dbReference type="ARBA" id="ARBA00008874"/>
    </source>
</evidence>
<evidence type="ECO:0000256" key="10">
    <source>
        <dbReference type="ARBA" id="ARBA00022840"/>
    </source>
</evidence>
<dbReference type="Pfam" id="PF04139">
    <property type="entry name" value="Rad9"/>
    <property type="match status" value="1"/>
</dbReference>
<dbReference type="PANTHER" id="PTHR45832">
    <property type="entry name" value="SERINE/THREONINE-PROTEIN KINASE SAMKA-RELATED-RELATED"/>
    <property type="match status" value="1"/>
</dbReference>
<feature type="domain" description="CRIB" evidence="17">
    <location>
        <begin position="646"/>
        <end position="659"/>
    </location>
</feature>
<evidence type="ECO:0000256" key="12">
    <source>
        <dbReference type="ARBA" id="ARBA00047899"/>
    </source>
</evidence>
<dbReference type="EC" id="2.7.11.1" evidence="3"/>
<dbReference type="InterPro" id="IPR000095">
    <property type="entry name" value="CRIB_dom"/>
</dbReference>
<dbReference type="Gene3D" id="3.30.200.20">
    <property type="entry name" value="Phosphorylase Kinase, domain 1"/>
    <property type="match status" value="1"/>
</dbReference>
<accession>A0AAF0F0V7</accession>
<dbReference type="InterPro" id="IPR011026">
    <property type="entry name" value="WAS_C"/>
</dbReference>
<feature type="compositionally biased region" description="Polar residues" evidence="15">
    <location>
        <begin position="782"/>
        <end position="791"/>
    </location>
</feature>
<dbReference type="Gene3D" id="3.70.10.10">
    <property type="match status" value="1"/>
</dbReference>
<dbReference type="RefSeq" id="XP_060123643.1">
    <property type="nucleotide sequence ID" value="XM_060267660.1"/>
</dbReference>
<evidence type="ECO:0000259" key="17">
    <source>
        <dbReference type="PROSITE" id="PS50108"/>
    </source>
</evidence>
<organism evidence="18 19">
    <name type="scientific">Malassezia japonica</name>
    <dbReference type="NCBI Taxonomy" id="223818"/>
    <lineage>
        <taxon>Eukaryota</taxon>
        <taxon>Fungi</taxon>
        <taxon>Dikarya</taxon>
        <taxon>Basidiomycota</taxon>
        <taxon>Ustilaginomycotina</taxon>
        <taxon>Malasseziomycetes</taxon>
        <taxon>Malasseziales</taxon>
        <taxon>Malasseziaceae</taxon>
        <taxon>Malassezia</taxon>
    </lineage>
</organism>
<dbReference type="InterPro" id="IPR036936">
    <property type="entry name" value="CRIB_dom_sf"/>
</dbReference>
<keyword evidence="11" id="KW-0206">Cytoskeleton</keyword>
<reference evidence="18" key="1">
    <citation type="submission" date="2023-03" db="EMBL/GenBank/DDBJ databases">
        <title>Mating type loci evolution in Malassezia.</title>
        <authorList>
            <person name="Coelho M.A."/>
        </authorList>
    </citation>
    <scope>NUCLEOTIDE SEQUENCE</scope>
    <source>
        <strain evidence="18">CBS 9431</strain>
    </source>
</reference>
<sequence length="1161" mass="126365">MEWAARGEQVKPLVHALACLYRFGDHCWVSCVRDPDDGRLRLQLSSVNASSSAYGLFVFYATFFERIALSGEDCECQVHIKTLLAMLRMRGQIQRCTFTLDASAVPSRIEVEIDCEQGIRKRHKLTYEDRPGLFPSIDPHPPFALSVRPTTAREWTEHFLSSGKTGECSLYCAPDACVLRSRLDGPLDTRESLRHSIQSEVRLPLGEMVEYHVPDETHVQFSLWEFRAAIHVAEQLGTDLALAFGYGGEPMFVRLQVQEELCAEFILATTGDPDPVPHAPKERAASPPLAHELAPDSRETSRASQSVVPEAARPSSDDEDLLPVRGVKPEPTPSQARGGIPLSQLPIVEPTPLDRGGSRDEHPSALFLGTPSSPTLDAVEIPPTQDTLPATQVPSHGRKRHMAQYSGSAQSSFLYVPGADLGQYATGAGLAVHPGLVNVPDEGQFIPQRIVPPAPPSAQFAGWPAQPVSRHDSAPPTQQEVLRYQLARQEAAMASSASLPVERPLHAQAPPDARYAAMAPQHGRSQSIDAYAMSQQYHHPLRGATLSYDDSPSPSEGIPPATPPKPKPQERGERLPTSLSNMSLASSVRSAGEIPASPKSGPGTGTDSPSRHRTRDGSRSSLKSMIGGLVHSMSDVFAPNEKRPEISTPYDPVHLTHVGFNAHTGEFTGLPREWQQLLQQSGISRQELEQHPQAVMDIVAFYQDNAQDAPIGGENDDVWTKFGANVGDDSSSSQPHEQEVWDATAQYAHPAPVAPAPPPVPLGPAVPAPGRVSPSFRPPELLQSSKSSATQPLVEDVTHTYNPAAERPPDAAPAASATQLVRNQSQRAEAAAAAAAARPAEPEMRPPLGAGHAVPRRQTKRNKVSDAQVMTRLQAVCMPGNPTKMFKDLVKIGQGASGGVFTAKSIGSEQLVAIKQMVLSQQPKKDLIVNEIEVMKQSRHPNIVNFLNAFLNQGELWVVMEYMEGGPLTDVVLHSILSEGQIAAVAKECLTGLHHLHTHGVIHRDIKSDNVLMSMNGNIKLTDFGFCAQIGQAHAKRVTMVGTPYWMAPEVVTRKEYGPRVDIWSLGILCIEMIEGEPPYLNENPLRALYLIATNGTPKLQNPEKLSPTIKDFLSVCLEVDADRRPDAATLAEHPFLRSPEPLRSLIPHIRAAHDHRAQRP</sequence>
<dbReference type="FunFam" id="1.10.510.10:FF:000011">
    <property type="entry name" value="Non-specific serine/threonine protein kinase"/>
    <property type="match status" value="1"/>
</dbReference>
<keyword evidence="9 18" id="KW-0418">Kinase</keyword>
<feature type="region of interest" description="Disordered" evidence="15">
    <location>
        <begin position="272"/>
        <end position="374"/>
    </location>
</feature>
<evidence type="ECO:0000313" key="18">
    <source>
        <dbReference type="EMBL" id="WFD40746.1"/>
    </source>
</evidence>
<feature type="region of interest" description="Disordered" evidence="15">
    <location>
        <begin position="543"/>
        <end position="621"/>
    </location>
</feature>
<evidence type="ECO:0000256" key="7">
    <source>
        <dbReference type="ARBA" id="ARBA00022679"/>
    </source>
</evidence>
<dbReference type="PROSITE" id="PS00108">
    <property type="entry name" value="PROTEIN_KINASE_ST"/>
    <property type="match status" value="1"/>
</dbReference>
<feature type="compositionally biased region" description="Low complexity" evidence="15">
    <location>
        <begin position="827"/>
        <end position="839"/>
    </location>
</feature>
<feature type="domain" description="Protein kinase" evidence="16">
    <location>
        <begin position="886"/>
        <end position="1137"/>
    </location>
</feature>
<dbReference type="GO" id="GO:0007015">
    <property type="term" value="P:actin filament organization"/>
    <property type="evidence" value="ECO:0007669"/>
    <property type="project" value="InterPro"/>
</dbReference>
<dbReference type="GO" id="GO:0030896">
    <property type="term" value="C:checkpoint clamp complex"/>
    <property type="evidence" value="ECO:0007669"/>
    <property type="project" value="InterPro"/>
</dbReference>
<keyword evidence="5 18" id="KW-0723">Serine/threonine-protein kinase</keyword>
<dbReference type="GO" id="GO:0005856">
    <property type="term" value="C:cytoskeleton"/>
    <property type="evidence" value="ECO:0007669"/>
    <property type="project" value="UniProtKB-SubCell"/>
</dbReference>
<dbReference type="InterPro" id="IPR033923">
    <property type="entry name" value="PAK_BD"/>
</dbReference>
<dbReference type="InterPro" id="IPR046938">
    <property type="entry name" value="DNA_clamp_sf"/>
</dbReference>
<dbReference type="GeneID" id="85227386"/>
<dbReference type="Proteomes" id="UP001217754">
    <property type="component" value="Chromosome 7"/>
</dbReference>
<protein>
    <recommendedName>
        <fullName evidence="3">non-specific serine/threonine protein kinase</fullName>
        <ecNumber evidence="3">2.7.11.1</ecNumber>
    </recommendedName>
</protein>
<dbReference type="Gene3D" id="3.90.810.10">
    <property type="entry name" value="CRIB domain"/>
    <property type="match status" value="1"/>
</dbReference>
<keyword evidence="6" id="KW-0597">Phosphoprotein</keyword>
<dbReference type="GO" id="GO:0004674">
    <property type="term" value="F:protein serine/threonine kinase activity"/>
    <property type="evidence" value="ECO:0007669"/>
    <property type="project" value="UniProtKB-KW"/>
</dbReference>
<feature type="compositionally biased region" description="Pro residues" evidence="15">
    <location>
        <begin position="752"/>
        <end position="767"/>
    </location>
</feature>
<evidence type="ECO:0000313" key="19">
    <source>
        <dbReference type="Proteomes" id="UP001217754"/>
    </source>
</evidence>
<dbReference type="InterPro" id="IPR017441">
    <property type="entry name" value="Protein_kinase_ATP_BS"/>
</dbReference>
<keyword evidence="7 18" id="KW-0808">Transferase</keyword>
<dbReference type="Gene3D" id="1.10.510.10">
    <property type="entry name" value="Transferase(Phosphotransferase) domain 1"/>
    <property type="match status" value="1"/>
</dbReference>
<dbReference type="InterPro" id="IPR051931">
    <property type="entry name" value="PAK3-like"/>
</dbReference>
<dbReference type="PANTHER" id="PTHR45832:SF22">
    <property type="entry name" value="SERINE_THREONINE-PROTEIN KINASE SAMKA-RELATED"/>
    <property type="match status" value="1"/>
</dbReference>
<proteinExistence type="inferred from homology"/>
<dbReference type="InterPro" id="IPR000719">
    <property type="entry name" value="Prot_kinase_dom"/>
</dbReference>
<evidence type="ECO:0000256" key="13">
    <source>
        <dbReference type="ARBA" id="ARBA00048679"/>
    </source>
</evidence>
<dbReference type="InterPro" id="IPR008271">
    <property type="entry name" value="Ser/Thr_kinase_AS"/>
</dbReference>
<dbReference type="SUPFAM" id="SSF56112">
    <property type="entry name" value="Protein kinase-like (PK-like)"/>
    <property type="match status" value="1"/>
</dbReference>
<comment type="subcellular location">
    <subcellularLocation>
        <location evidence="1">Cytoplasm</location>
        <location evidence="1">Cytoskeleton</location>
    </subcellularLocation>
</comment>
<evidence type="ECO:0000256" key="11">
    <source>
        <dbReference type="ARBA" id="ARBA00023212"/>
    </source>
</evidence>
<dbReference type="SUPFAM" id="SSF55979">
    <property type="entry name" value="DNA clamp"/>
    <property type="match status" value="1"/>
</dbReference>
<evidence type="ECO:0000259" key="16">
    <source>
        <dbReference type="PROSITE" id="PS50011"/>
    </source>
</evidence>
<evidence type="ECO:0000256" key="6">
    <source>
        <dbReference type="ARBA" id="ARBA00022553"/>
    </source>
</evidence>
<keyword evidence="8 14" id="KW-0547">Nucleotide-binding</keyword>
<gene>
    <name evidence="18" type="ORF">MJAP1_003735</name>
</gene>
<evidence type="ECO:0000256" key="1">
    <source>
        <dbReference type="ARBA" id="ARBA00004245"/>
    </source>
</evidence>
<comment type="similarity">
    <text evidence="2">Belongs to the protein kinase superfamily. STE Ser/Thr protein kinase family. STE20 subfamily.</text>
</comment>
<dbReference type="Pfam" id="PF00786">
    <property type="entry name" value="PBD"/>
    <property type="match status" value="1"/>
</dbReference>
<dbReference type="AlphaFoldDB" id="A0AAF0F0V7"/>
<feature type="compositionally biased region" description="Polar residues" evidence="15">
    <location>
        <begin position="577"/>
        <end position="589"/>
    </location>
</feature>
<dbReference type="EMBL" id="CP119964">
    <property type="protein sequence ID" value="WFD40746.1"/>
    <property type="molecule type" value="Genomic_DNA"/>
</dbReference>
<evidence type="ECO:0000256" key="3">
    <source>
        <dbReference type="ARBA" id="ARBA00012513"/>
    </source>
</evidence>